<dbReference type="InterPro" id="IPR008271">
    <property type="entry name" value="Ser/Thr_kinase_AS"/>
</dbReference>
<name>A0A2V2WAF9_TRYCR</name>
<dbReference type="VEuPathDB" id="TriTrypDB:BCY84_12127"/>
<dbReference type="GO" id="GO:0004674">
    <property type="term" value="F:protein serine/threonine kinase activity"/>
    <property type="evidence" value="ECO:0007669"/>
    <property type="project" value="UniProtKB-KW"/>
</dbReference>
<organism evidence="9 10">
    <name type="scientific">Trypanosoma cruzi</name>
    <dbReference type="NCBI Taxonomy" id="5693"/>
    <lineage>
        <taxon>Eukaryota</taxon>
        <taxon>Discoba</taxon>
        <taxon>Euglenozoa</taxon>
        <taxon>Kinetoplastea</taxon>
        <taxon>Metakinetoplastina</taxon>
        <taxon>Trypanosomatida</taxon>
        <taxon>Trypanosomatidae</taxon>
        <taxon>Trypanosoma</taxon>
        <taxon>Schizotrypanum</taxon>
    </lineage>
</organism>
<evidence type="ECO:0000313" key="10">
    <source>
        <dbReference type="Proteomes" id="UP000246078"/>
    </source>
</evidence>
<feature type="coiled-coil region" evidence="7">
    <location>
        <begin position="844"/>
        <end position="871"/>
    </location>
</feature>
<keyword evidence="3 6" id="KW-0547">Nucleotide-binding</keyword>
<evidence type="ECO:0000259" key="8">
    <source>
        <dbReference type="PROSITE" id="PS50011"/>
    </source>
</evidence>
<protein>
    <submittedName>
        <fullName evidence="9">Putative serine/threonine protein kinase</fullName>
    </submittedName>
</protein>
<keyword evidence="9" id="KW-0723">Serine/threonine-protein kinase</keyword>
<dbReference type="AlphaFoldDB" id="A0A2V2WAF9"/>
<comment type="caution">
    <text evidence="9">The sequence shown here is derived from an EMBL/GenBank/DDBJ whole genome shotgun (WGS) entry which is preliminary data.</text>
</comment>
<evidence type="ECO:0000256" key="1">
    <source>
        <dbReference type="ARBA" id="ARBA00010886"/>
    </source>
</evidence>
<dbReference type="PROSITE" id="PS00107">
    <property type="entry name" value="PROTEIN_KINASE_ATP"/>
    <property type="match status" value="1"/>
</dbReference>
<comment type="similarity">
    <text evidence="1">Belongs to the protein kinase superfamily. NEK Ser/Thr protein kinase family. NIMA subfamily.</text>
</comment>
<reference evidence="9 10" key="1">
    <citation type="journal article" date="2018" name="Microb. Genom.">
        <title>Expanding an expanded genome: long-read sequencing of Trypanosoma cruzi.</title>
        <authorList>
            <person name="Berna L."/>
            <person name="Rodriguez M."/>
            <person name="Chiribao M.L."/>
            <person name="Parodi-Talice A."/>
            <person name="Pita S."/>
            <person name="Rijo G."/>
            <person name="Alvarez-Valin F."/>
            <person name="Robello C."/>
        </authorList>
    </citation>
    <scope>NUCLEOTIDE SEQUENCE [LARGE SCALE GENOMIC DNA]</scope>
    <source>
        <strain evidence="9 10">TCC</strain>
    </source>
</reference>
<dbReference type="Gene3D" id="1.10.510.10">
    <property type="entry name" value="Transferase(Phosphotransferase) domain 1"/>
    <property type="match status" value="1"/>
</dbReference>
<evidence type="ECO:0000256" key="6">
    <source>
        <dbReference type="PROSITE-ProRule" id="PRU10141"/>
    </source>
</evidence>
<dbReference type="PROSITE" id="PS50011">
    <property type="entry name" value="PROTEIN_KINASE_DOM"/>
    <property type="match status" value="1"/>
</dbReference>
<feature type="binding site" evidence="6">
    <location>
        <position position="128"/>
    </location>
    <ligand>
        <name>ATP</name>
        <dbReference type="ChEBI" id="CHEBI:30616"/>
    </ligand>
</feature>
<dbReference type="VEuPathDB" id="TriTrypDB:ECC02_009287"/>
<dbReference type="VEuPathDB" id="TriTrypDB:C4B63_24g204"/>
<dbReference type="VEuPathDB" id="TriTrypDB:TcCLB.503943.10"/>
<accession>A0A2V2WAF9</accession>
<dbReference type="InterPro" id="IPR000719">
    <property type="entry name" value="Prot_kinase_dom"/>
</dbReference>
<evidence type="ECO:0000256" key="2">
    <source>
        <dbReference type="ARBA" id="ARBA00022679"/>
    </source>
</evidence>
<dbReference type="VEuPathDB" id="TriTrypDB:TcCLB.505193.110"/>
<dbReference type="PANTHER" id="PTHR43671:SF81">
    <property type="entry name" value="PROTEIN KINASE, PUTATIVE-RELATED"/>
    <property type="match status" value="1"/>
</dbReference>
<dbReference type="EMBL" id="PRFC01000126">
    <property type="protein sequence ID" value="PWV05646.1"/>
    <property type="molecule type" value="Genomic_DNA"/>
</dbReference>
<evidence type="ECO:0000256" key="5">
    <source>
        <dbReference type="ARBA" id="ARBA00022840"/>
    </source>
</evidence>
<dbReference type="VEuPathDB" id="TriTrypDB:TcCLB.506467.40"/>
<dbReference type="SMART" id="SM00220">
    <property type="entry name" value="S_TKc"/>
    <property type="match status" value="1"/>
</dbReference>
<keyword evidence="4 9" id="KW-0418">Kinase</keyword>
<gene>
    <name evidence="9" type="ORF">C3747_126g146</name>
</gene>
<keyword evidence="7" id="KW-0175">Coiled coil</keyword>
<dbReference type="InterPro" id="IPR050660">
    <property type="entry name" value="NEK_Ser/Thr_kinase"/>
</dbReference>
<dbReference type="VEuPathDB" id="TriTrypDB:TcBrA4_0096780"/>
<dbReference type="VEuPathDB" id="TriTrypDB:TcBrA4_0096740"/>
<sequence>MLFNVSDHSRGATLPWCDELLGRVAARRWGSAAVLVEPGVARRPAGAAVDCPLLRITRDAARAMCAAAGDGRRPSSVCHGILARQNCSPCDDAQTHPFDFLCPIGRGNFGTVLLVQSRVHPTRFFAAKGVTRLLESSPFAATEQQDGDEAALEALRQVFSGKMSEPVSHFPALGDFLREAQVAAALPPHPHIARSHGVVLSPCVSRRAEEVAPFPLQCASPQAAVGAYMLMDLGAGGTLGDFFQRHEMHIAEEHLVCWLGQLLRGLACLHKGGLIHRDIKPSNILVRRRASSAWESDVELFFVDFGIAALVADSSCETELTVIGSGVYCPPEIAKYWGYRKRCPYSYASDVWSTAAVFYLFLTCGAAGVDDGMAAVFSTDASPSADAAVTAQFRVARGEYPTLAVLKQVPLLDEEALRLAMEKLATRRAGHTAGGGADGEPDGVDYTRYTTVDGEGTQACPGKDTGVWPAWVFSPGIQLMARRLRVRELSLEFLSLIDSMMAVNPADRPTAEAVLLDSPVFGMRMPWWEKVVEKAVRRVVEGKENVLLDVCVGDSDEEEEEDEEEAALVRRTMMPLVLPAENHGYVPHNVIHWWNVDLTRGEPDHTKWLSPTSLLASLLTTVRDLTGLEATRDAQDPVLREVPLYTATSLQFVERVCVPVRGTDVSARKIEDGPLFRELEAGGHSTGFFIHVQIRIRAIARAGQVLMANGWAEEEDVADQEEMARRAMEELVATTEKWLLSREATTGVAALRVLPWVSWHLNEEEAGTDGSTQHCFIVEYAAAGPGDGQPQPCANESSVTGEVSSVFRDWRANLTDGLQRLCCDDATAPDETTHDGASNAPRGGLRLEEKLEAMLDALEAVESELMERQKRNEAHQGLLQGHVVHWLSVRAAPSVERCMETLQGVCGGGDVSSQQIHEWILTTVFTSEGAMALMPVLRI</sequence>
<proteinExistence type="inferred from homology"/>
<keyword evidence="5 6" id="KW-0067">ATP-binding</keyword>
<dbReference type="VEuPathDB" id="TriTrypDB:TcCL_NonESM04989"/>
<dbReference type="VEuPathDB" id="TriTrypDB:C3747_126g146"/>
<dbReference type="VEuPathDB" id="TriTrypDB:Tc_MARK_6556"/>
<dbReference type="VEuPathDB" id="TriTrypDB:TcBrA4_0096750"/>
<evidence type="ECO:0000313" key="9">
    <source>
        <dbReference type="EMBL" id="PWV05646.1"/>
    </source>
</evidence>
<feature type="domain" description="Protein kinase" evidence="8">
    <location>
        <begin position="98"/>
        <end position="521"/>
    </location>
</feature>
<dbReference type="GO" id="GO:0005524">
    <property type="term" value="F:ATP binding"/>
    <property type="evidence" value="ECO:0007669"/>
    <property type="project" value="UniProtKB-UniRule"/>
</dbReference>
<dbReference type="Pfam" id="PF00069">
    <property type="entry name" value="Pkinase"/>
    <property type="match status" value="1"/>
</dbReference>
<dbReference type="VEuPathDB" id="TriTrypDB:TcYC6_0086080"/>
<evidence type="ECO:0000256" key="4">
    <source>
        <dbReference type="ARBA" id="ARBA00022777"/>
    </source>
</evidence>
<dbReference type="Proteomes" id="UP000246078">
    <property type="component" value="Unassembled WGS sequence"/>
</dbReference>
<dbReference type="InterPro" id="IPR011009">
    <property type="entry name" value="Kinase-like_dom_sf"/>
</dbReference>
<keyword evidence="2" id="KW-0808">Transferase</keyword>
<dbReference type="PANTHER" id="PTHR43671">
    <property type="entry name" value="SERINE/THREONINE-PROTEIN KINASE NEK"/>
    <property type="match status" value="1"/>
</dbReference>
<dbReference type="InterPro" id="IPR017441">
    <property type="entry name" value="Protein_kinase_ATP_BS"/>
</dbReference>
<dbReference type="SUPFAM" id="SSF56112">
    <property type="entry name" value="Protein kinase-like (PK-like)"/>
    <property type="match status" value="1"/>
</dbReference>
<evidence type="ECO:0000256" key="7">
    <source>
        <dbReference type="SAM" id="Coils"/>
    </source>
</evidence>
<evidence type="ECO:0000256" key="3">
    <source>
        <dbReference type="ARBA" id="ARBA00022741"/>
    </source>
</evidence>
<dbReference type="PROSITE" id="PS00108">
    <property type="entry name" value="PROTEIN_KINASE_ST"/>
    <property type="match status" value="1"/>
</dbReference>